<sequence length="75" mass="9011">MRLFGKRWISFVYFTLLYLANRIIKKNIISRLVRLPILQVLRRFSTCKISTIYKLFEQSIHSQLVKEISNPKLLL</sequence>
<proteinExistence type="predicted"/>
<evidence type="ECO:0000313" key="1">
    <source>
        <dbReference type="EMBL" id="RHZ47873.1"/>
    </source>
</evidence>
<comment type="caution">
    <text evidence="1">The sequence shown here is derived from an EMBL/GenBank/DDBJ whole genome shotgun (WGS) entry which is preliminary data.</text>
</comment>
<accession>A0A397GFU0</accession>
<keyword evidence="2" id="KW-1185">Reference proteome</keyword>
<reference evidence="1 2" key="1">
    <citation type="submission" date="2018-08" db="EMBL/GenBank/DDBJ databases">
        <title>Genome and evolution of the arbuscular mycorrhizal fungus Diversispora epigaea (formerly Glomus versiforme) and its bacterial endosymbionts.</title>
        <authorList>
            <person name="Sun X."/>
            <person name="Fei Z."/>
            <person name="Harrison M."/>
        </authorList>
    </citation>
    <scope>NUCLEOTIDE SEQUENCE [LARGE SCALE GENOMIC DNA]</scope>
    <source>
        <strain evidence="1 2">IT104</strain>
    </source>
</reference>
<gene>
    <name evidence="1" type="ORF">Glove_566g87</name>
</gene>
<protein>
    <submittedName>
        <fullName evidence="1">Uncharacterized protein</fullName>
    </submittedName>
</protein>
<evidence type="ECO:0000313" key="2">
    <source>
        <dbReference type="Proteomes" id="UP000266861"/>
    </source>
</evidence>
<dbReference type="EMBL" id="PQFF01000480">
    <property type="protein sequence ID" value="RHZ47873.1"/>
    <property type="molecule type" value="Genomic_DNA"/>
</dbReference>
<name>A0A397GFU0_9GLOM</name>
<organism evidence="1 2">
    <name type="scientific">Diversispora epigaea</name>
    <dbReference type="NCBI Taxonomy" id="1348612"/>
    <lineage>
        <taxon>Eukaryota</taxon>
        <taxon>Fungi</taxon>
        <taxon>Fungi incertae sedis</taxon>
        <taxon>Mucoromycota</taxon>
        <taxon>Glomeromycotina</taxon>
        <taxon>Glomeromycetes</taxon>
        <taxon>Diversisporales</taxon>
        <taxon>Diversisporaceae</taxon>
        <taxon>Diversispora</taxon>
    </lineage>
</organism>
<dbReference type="AlphaFoldDB" id="A0A397GFU0"/>
<dbReference type="Proteomes" id="UP000266861">
    <property type="component" value="Unassembled WGS sequence"/>
</dbReference>